<proteinExistence type="predicted"/>
<gene>
    <name evidence="1" type="ORF">F383_31545</name>
</gene>
<accession>A0A0B0PH60</accession>
<evidence type="ECO:0000313" key="1">
    <source>
        <dbReference type="EMBL" id="KHG24262.1"/>
    </source>
</evidence>
<organism evidence="1 2">
    <name type="scientific">Gossypium arboreum</name>
    <name type="common">Tree cotton</name>
    <name type="synonym">Gossypium nanking</name>
    <dbReference type="NCBI Taxonomy" id="29729"/>
    <lineage>
        <taxon>Eukaryota</taxon>
        <taxon>Viridiplantae</taxon>
        <taxon>Streptophyta</taxon>
        <taxon>Embryophyta</taxon>
        <taxon>Tracheophyta</taxon>
        <taxon>Spermatophyta</taxon>
        <taxon>Magnoliopsida</taxon>
        <taxon>eudicotyledons</taxon>
        <taxon>Gunneridae</taxon>
        <taxon>Pentapetalae</taxon>
        <taxon>rosids</taxon>
        <taxon>malvids</taxon>
        <taxon>Malvales</taxon>
        <taxon>Malvaceae</taxon>
        <taxon>Malvoideae</taxon>
        <taxon>Gossypium</taxon>
    </lineage>
</organism>
<name>A0A0B0PH60_GOSAR</name>
<dbReference type="EMBL" id="KN428186">
    <property type="protein sequence ID" value="KHG24262.1"/>
    <property type="molecule type" value="Genomic_DNA"/>
</dbReference>
<evidence type="ECO:0000313" key="2">
    <source>
        <dbReference type="Proteomes" id="UP000032142"/>
    </source>
</evidence>
<sequence>MLAHFLRFWPFLVPFTLLCLPKYKI</sequence>
<dbReference type="Proteomes" id="UP000032142">
    <property type="component" value="Unassembled WGS sequence"/>
</dbReference>
<protein>
    <submittedName>
        <fullName evidence="1">Uncharacterized protein</fullName>
    </submittedName>
</protein>
<dbReference type="AlphaFoldDB" id="A0A0B0PH60"/>
<keyword evidence="2" id="KW-1185">Reference proteome</keyword>
<reference evidence="2" key="1">
    <citation type="submission" date="2014-09" db="EMBL/GenBank/DDBJ databases">
        <authorList>
            <person name="Mudge J."/>
            <person name="Ramaraj T."/>
            <person name="Lindquist I.E."/>
            <person name="Bharti A.K."/>
            <person name="Sundararajan A."/>
            <person name="Cameron C.T."/>
            <person name="Woodward J.E."/>
            <person name="May G.D."/>
            <person name="Brubaker C."/>
            <person name="Broadhvest J."/>
            <person name="Wilkins T.A."/>
        </authorList>
    </citation>
    <scope>NUCLEOTIDE SEQUENCE</scope>
    <source>
        <strain evidence="2">cv. AKA8401</strain>
    </source>
</reference>